<protein>
    <submittedName>
        <fullName evidence="2">Uncharacterized protein</fullName>
    </submittedName>
</protein>
<accession>A0AAF3J7B9</accession>
<dbReference type="Proteomes" id="UP000887575">
    <property type="component" value="Unassembled WGS sequence"/>
</dbReference>
<reference evidence="2" key="1">
    <citation type="submission" date="2024-02" db="UniProtKB">
        <authorList>
            <consortium name="WormBaseParasite"/>
        </authorList>
    </citation>
    <scope>IDENTIFICATION</scope>
</reference>
<dbReference type="WBParaSite" id="MBELARI_LOCUS20740">
    <property type="protein sequence ID" value="MBELARI_LOCUS20740"/>
    <property type="gene ID" value="MBELARI_LOCUS20740"/>
</dbReference>
<keyword evidence="1" id="KW-1185">Reference proteome</keyword>
<evidence type="ECO:0000313" key="1">
    <source>
        <dbReference type="Proteomes" id="UP000887575"/>
    </source>
</evidence>
<sequence>MNELVAESLSCRSVKRCTWYFHTGATYLGNQYHLGESLYENPLYRQDGYHRSGYEYPYNQGSSHWYMSGPRHYGAPPYYGRSSSHDNMGYNPLLYGGAYPPGEASSYLSMIHDKENFQPQGCGWDGVQQRCTDGLGICRGGCRDFSNAYSALRDCRCIPYGYSALMRLVGGFKKTKKV</sequence>
<name>A0AAF3J7B9_9BILA</name>
<proteinExistence type="predicted"/>
<organism evidence="1 2">
    <name type="scientific">Mesorhabditis belari</name>
    <dbReference type="NCBI Taxonomy" id="2138241"/>
    <lineage>
        <taxon>Eukaryota</taxon>
        <taxon>Metazoa</taxon>
        <taxon>Ecdysozoa</taxon>
        <taxon>Nematoda</taxon>
        <taxon>Chromadorea</taxon>
        <taxon>Rhabditida</taxon>
        <taxon>Rhabditina</taxon>
        <taxon>Rhabditomorpha</taxon>
        <taxon>Rhabditoidea</taxon>
        <taxon>Rhabditidae</taxon>
        <taxon>Mesorhabditinae</taxon>
        <taxon>Mesorhabditis</taxon>
    </lineage>
</organism>
<evidence type="ECO:0000313" key="2">
    <source>
        <dbReference type="WBParaSite" id="MBELARI_LOCUS20740"/>
    </source>
</evidence>
<dbReference type="AlphaFoldDB" id="A0AAF3J7B9"/>